<evidence type="ECO:0000313" key="2">
    <source>
        <dbReference type="Proteomes" id="UP001060215"/>
    </source>
</evidence>
<dbReference type="EMBL" id="CM045770">
    <property type="protein sequence ID" value="KAI7991452.1"/>
    <property type="molecule type" value="Genomic_DNA"/>
</dbReference>
<comment type="caution">
    <text evidence="1">The sequence shown here is derived from an EMBL/GenBank/DDBJ whole genome shotgun (WGS) entry which is preliminary data.</text>
</comment>
<proteinExistence type="predicted"/>
<organism evidence="1 2">
    <name type="scientific">Camellia lanceoleosa</name>
    <dbReference type="NCBI Taxonomy" id="1840588"/>
    <lineage>
        <taxon>Eukaryota</taxon>
        <taxon>Viridiplantae</taxon>
        <taxon>Streptophyta</taxon>
        <taxon>Embryophyta</taxon>
        <taxon>Tracheophyta</taxon>
        <taxon>Spermatophyta</taxon>
        <taxon>Magnoliopsida</taxon>
        <taxon>eudicotyledons</taxon>
        <taxon>Gunneridae</taxon>
        <taxon>Pentapetalae</taxon>
        <taxon>asterids</taxon>
        <taxon>Ericales</taxon>
        <taxon>Theaceae</taxon>
        <taxon>Camellia</taxon>
    </lineage>
</organism>
<protein>
    <submittedName>
        <fullName evidence="1">Wall-associated receptor kinase 3</fullName>
    </submittedName>
</protein>
<name>A0ACC0FRP7_9ERIC</name>
<accession>A0ACC0FRP7</accession>
<keyword evidence="1" id="KW-0808">Transferase</keyword>
<gene>
    <name evidence="1" type="ORF">LOK49_LG12G00597</name>
</gene>
<keyword evidence="2" id="KW-1185">Reference proteome</keyword>
<keyword evidence="1" id="KW-0675">Receptor</keyword>
<keyword evidence="1" id="KW-0418">Kinase</keyword>
<sequence length="169" mass="18631">MKKGDVRIWRFVGGKTEGEFTGGNDTRKSSLSLRALVLSELCDEYKGKIQFLSHGLHERVPGSVHNGSLSWKSRLSIANDIASALVYLHTAFSTPIVHRNLKPSIFIVDQGGVAKLLDFSLSILIPLGESQVEDMLVGTYGFAEPEYIATGILTRKTDVTVSVQFFLKF</sequence>
<dbReference type="Proteomes" id="UP001060215">
    <property type="component" value="Chromosome 13"/>
</dbReference>
<reference evidence="1 2" key="1">
    <citation type="journal article" date="2022" name="Plant J.">
        <title>Chromosome-level genome of Camellia lanceoleosa provides a valuable resource for understanding genome evolution and self-incompatibility.</title>
        <authorList>
            <person name="Gong W."/>
            <person name="Xiao S."/>
            <person name="Wang L."/>
            <person name="Liao Z."/>
            <person name="Chang Y."/>
            <person name="Mo W."/>
            <person name="Hu G."/>
            <person name="Li W."/>
            <person name="Zhao G."/>
            <person name="Zhu H."/>
            <person name="Hu X."/>
            <person name="Ji K."/>
            <person name="Xiang X."/>
            <person name="Song Q."/>
            <person name="Yuan D."/>
            <person name="Jin S."/>
            <person name="Zhang L."/>
        </authorList>
    </citation>
    <scope>NUCLEOTIDE SEQUENCE [LARGE SCALE GENOMIC DNA]</scope>
    <source>
        <strain evidence="1">SQ_2022a</strain>
    </source>
</reference>
<evidence type="ECO:0000313" key="1">
    <source>
        <dbReference type="EMBL" id="KAI7991452.1"/>
    </source>
</evidence>